<reference evidence="1 2" key="1">
    <citation type="journal article" date="2017" name="Gigascience">
        <title>Draft genome of the honey bee ectoparasitic mite, Tropilaelaps mercedesae, is shaped by the parasitic life history.</title>
        <authorList>
            <person name="Dong X."/>
            <person name="Armstrong S.D."/>
            <person name="Xia D."/>
            <person name="Makepeace B.L."/>
            <person name="Darby A.C."/>
            <person name="Kadowaki T."/>
        </authorList>
    </citation>
    <scope>NUCLEOTIDE SEQUENCE [LARGE SCALE GENOMIC DNA]</scope>
    <source>
        <strain evidence="1">Wuxi-XJTLU</strain>
    </source>
</reference>
<gene>
    <name evidence="1" type="ORF">BIW11_02848</name>
</gene>
<keyword evidence="2" id="KW-1185">Reference proteome</keyword>
<dbReference type="EMBL" id="MNPL01002993">
    <property type="protein sequence ID" value="OQR77836.1"/>
    <property type="molecule type" value="Genomic_DNA"/>
</dbReference>
<name>A0A1V9XWG0_9ACAR</name>
<accession>A0A1V9XWG0</accession>
<sequence>MMSSTSALIGVELRAEISARAEEVRVMWNATDQICSSPQESLGDLDKDKLFHDVTTDKRCLRRWLRDLEQRLPSPTTVPPYWTLHDLKTKLDNQKVSA</sequence>
<comment type="caution">
    <text evidence="1">The sequence shown here is derived from an EMBL/GenBank/DDBJ whole genome shotgun (WGS) entry which is preliminary data.</text>
</comment>
<dbReference type="AlphaFoldDB" id="A0A1V9XWG0"/>
<protein>
    <submittedName>
        <fullName evidence="1">Uncharacterized protein</fullName>
    </submittedName>
</protein>
<evidence type="ECO:0000313" key="1">
    <source>
        <dbReference type="EMBL" id="OQR77836.1"/>
    </source>
</evidence>
<dbReference type="InParanoid" id="A0A1V9XWG0"/>
<dbReference type="OrthoDB" id="10041151at2759"/>
<proteinExistence type="predicted"/>
<evidence type="ECO:0000313" key="2">
    <source>
        <dbReference type="Proteomes" id="UP000192247"/>
    </source>
</evidence>
<organism evidence="1 2">
    <name type="scientific">Tropilaelaps mercedesae</name>
    <dbReference type="NCBI Taxonomy" id="418985"/>
    <lineage>
        <taxon>Eukaryota</taxon>
        <taxon>Metazoa</taxon>
        <taxon>Ecdysozoa</taxon>
        <taxon>Arthropoda</taxon>
        <taxon>Chelicerata</taxon>
        <taxon>Arachnida</taxon>
        <taxon>Acari</taxon>
        <taxon>Parasitiformes</taxon>
        <taxon>Mesostigmata</taxon>
        <taxon>Gamasina</taxon>
        <taxon>Dermanyssoidea</taxon>
        <taxon>Laelapidae</taxon>
        <taxon>Tropilaelaps</taxon>
    </lineage>
</organism>
<dbReference type="Proteomes" id="UP000192247">
    <property type="component" value="Unassembled WGS sequence"/>
</dbReference>